<accession>A0ABR2L6X4</accession>
<keyword evidence="2" id="KW-1185">Reference proteome</keyword>
<protein>
    <recommendedName>
        <fullName evidence="3">Leucine Rich Repeat family protein</fullName>
    </recommendedName>
</protein>
<dbReference type="EMBL" id="JAPFFF010000001">
    <property type="protein sequence ID" value="KAK8899092.1"/>
    <property type="molecule type" value="Genomic_DNA"/>
</dbReference>
<evidence type="ECO:0008006" key="3">
    <source>
        <dbReference type="Google" id="ProtNLM"/>
    </source>
</evidence>
<evidence type="ECO:0000313" key="2">
    <source>
        <dbReference type="Proteomes" id="UP001470230"/>
    </source>
</evidence>
<name>A0ABR2L6X4_9EUKA</name>
<evidence type="ECO:0000313" key="1">
    <source>
        <dbReference type="EMBL" id="KAK8899092.1"/>
    </source>
</evidence>
<proteinExistence type="predicted"/>
<organism evidence="1 2">
    <name type="scientific">Tritrichomonas musculus</name>
    <dbReference type="NCBI Taxonomy" id="1915356"/>
    <lineage>
        <taxon>Eukaryota</taxon>
        <taxon>Metamonada</taxon>
        <taxon>Parabasalia</taxon>
        <taxon>Tritrichomonadida</taxon>
        <taxon>Tritrichomonadidae</taxon>
        <taxon>Tritrichomonas</taxon>
    </lineage>
</organism>
<dbReference type="Gene3D" id="3.80.10.10">
    <property type="entry name" value="Ribonuclease Inhibitor"/>
    <property type="match status" value="1"/>
</dbReference>
<dbReference type="Proteomes" id="UP001470230">
    <property type="component" value="Unassembled WGS sequence"/>
</dbReference>
<dbReference type="InterPro" id="IPR032675">
    <property type="entry name" value="LRR_dom_sf"/>
</dbReference>
<dbReference type="SUPFAM" id="SSF52047">
    <property type="entry name" value="RNI-like"/>
    <property type="match status" value="1"/>
</dbReference>
<comment type="caution">
    <text evidence="1">The sequence shown here is derived from an EMBL/GenBank/DDBJ whole genome shotgun (WGS) entry which is preliminary data.</text>
</comment>
<reference evidence="1 2" key="1">
    <citation type="submission" date="2024-04" db="EMBL/GenBank/DDBJ databases">
        <title>Tritrichomonas musculus Genome.</title>
        <authorList>
            <person name="Alves-Ferreira E."/>
            <person name="Grigg M."/>
            <person name="Lorenzi H."/>
            <person name="Galac M."/>
        </authorList>
    </citation>
    <scope>NUCLEOTIDE SEQUENCE [LARGE SCALE GENOMIC DNA]</scope>
    <source>
        <strain evidence="1 2">EAF2021</strain>
    </source>
</reference>
<gene>
    <name evidence="1" type="ORF">M9Y10_001393</name>
</gene>
<sequence>MCTSTKIWEEESPIARSFQDIVDLSEHSEQLNGKTITFEGIIIEPQMENYLYNIARTKYLEKIIYNDCIIDEDNIYTIFVPSFYNGKTFGIINCNLNADQVKEILFQLLDPCFNVSFDFSNNKLGENGSELLEYLSKKDMDGVHSLTLKGNGFKEEDISNFLKTRIDNTPVYF</sequence>